<name>A0A5C6VKA0_9BACI</name>
<proteinExistence type="predicted"/>
<dbReference type="SUPFAM" id="SSF54106">
    <property type="entry name" value="LysM domain"/>
    <property type="match status" value="2"/>
</dbReference>
<feature type="domain" description="LysM" evidence="1">
    <location>
        <begin position="47"/>
        <end position="90"/>
    </location>
</feature>
<dbReference type="Gene3D" id="3.10.350.10">
    <property type="entry name" value="LysM domain"/>
    <property type="match status" value="2"/>
</dbReference>
<keyword evidence="3" id="KW-1185">Reference proteome</keyword>
<comment type="caution">
    <text evidence="2">The sequence shown here is derived from an EMBL/GenBank/DDBJ whole genome shotgun (WGS) entry which is preliminary data.</text>
</comment>
<dbReference type="PANTHER" id="PTHR33734:SF22">
    <property type="entry name" value="MEMBRANE-BOUND LYTIC MUREIN TRANSGLYCOSYLASE D"/>
    <property type="match status" value="1"/>
</dbReference>
<protein>
    <submittedName>
        <fullName evidence="2">LysM peptidoglycan-binding domain-containing protein</fullName>
    </submittedName>
</protein>
<sequence>MAQRNNTTVQTIKEINGLSSDSLTIGQILKLPQKQQEPVTEVTVSTTTYKVLSGDSLSLIAKKFNTTVTAIKEENHLSSDMIYVGQVLVIPSAT</sequence>
<evidence type="ECO:0000259" key="1">
    <source>
        <dbReference type="PROSITE" id="PS51782"/>
    </source>
</evidence>
<dbReference type="InterPro" id="IPR036779">
    <property type="entry name" value="LysM_dom_sf"/>
</dbReference>
<dbReference type="EMBL" id="VOQF01000015">
    <property type="protein sequence ID" value="TXC85853.1"/>
    <property type="molecule type" value="Genomic_DNA"/>
</dbReference>
<dbReference type="Proteomes" id="UP000321363">
    <property type="component" value="Unassembled WGS sequence"/>
</dbReference>
<accession>A0A5C6VKA0</accession>
<dbReference type="OrthoDB" id="2812205at2"/>
<evidence type="ECO:0000313" key="3">
    <source>
        <dbReference type="Proteomes" id="UP000321363"/>
    </source>
</evidence>
<dbReference type="InterPro" id="IPR018392">
    <property type="entry name" value="LysM"/>
</dbReference>
<dbReference type="GO" id="GO:0008932">
    <property type="term" value="F:lytic endotransglycosylase activity"/>
    <property type="evidence" value="ECO:0007669"/>
    <property type="project" value="TreeGrafter"/>
</dbReference>
<dbReference type="CDD" id="cd00118">
    <property type="entry name" value="LysM"/>
    <property type="match status" value="1"/>
</dbReference>
<dbReference type="AlphaFoldDB" id="A0A5C6VKA0"/>
<dbReference type="PROSITE" id="PS51782">
    <property type="entry name" value="LYSM"/>
    <property type="match status" value="1"/>
</dbReference>
<organism evidence="2 3">
    <name type="scientific">Metabacillus litoralis</name>
    <dbReference type="NCBI Taxonomy" id="152268"/>
    <lineage>
        <taxon>Bacteria</taxon>
        <taxon>Bacillati</taxon>
        <taxon>Bacillota</taxon>
        <taxon>Bacilli</taxon>
        <taxon>Bacillales</taxon>
        <taxon>Bacillaceae</taxon>
        <taxon>Metabacillus</taxon>
    </lineage>
</organism>
<dbReference type="SMART" id="SM00257">
    <property type="entry name" value="LysM"/>
    <property type="match status" value="2"/>
</dbReference>
<evidence type="ECO:0000313" key="2">
    <source>
        <dbReference type="EMBL" id="TXC85853.1"/>
    </source>
</evidence>
<reference evidence="2 3" key="1">
    <citation type="journal article" date="2005" name="Int. J. Syst. Evol. Microbiol.">
        <title>Bacillus litoralis sp. nov., isolated from a tidal flat of the Yellow Sea in Korea.</title>
        <authorList>
            <person name="Yoon J.H."/>
            <person name="Oh T.K."/>
        </authorList>
    </citation>
    <scope>NUCLEOTIDE SEQUENCE [LARGE SCALE GENOMIC DNA]</scope>
    <source>
        <strain evidence="2 3">SW-211</strain>
    </source>
</reference>
<dbReference type="PANTHER" id="PTHR33734">
    <property type="entry name" value="LYSM DOMAIN-CONTAINING GPI-ANCHORED PROTEIN 2"/>
    <property type="match status" value="1"/>
</dbReference>
<gene>
    <name evidence="2" type="ORF">FS935_19400</name>
</gene>
<dbReference type="Pfam" id="PF01476">
    <property type="entry name" value="LysM"/>
    <property type="match status" value="2"/>
</dbReference>